<dbReference type="RefSeq" id="WP_074706942.1">
    <property type="nucleotide sequence ID" value="NZ_FNOP01000012.1"/>
</dbReference>
<comment type="cofactor">
    <cofactor evidence="7">
        <name>Zn(2+)</name>
        <dbReference type="ChEBI" id="CHEBI:29105"/>
    </cofactor>
    <text evidence="7">Binds 1 zinc ion per subunit.</text>
</comment>
<dbReference type="Pfam" id="PF01475">
    <property type="entry name" value="FUR"/>
    <property type="match status" value="1"/>
</dbReference>
<evidence type="ECO:0000256" key="5">
    <source>
        <dbReference type="ARBA" id="ARBA00023125"/>
    </source>
</evidence>
<dbReference type="Gene3D" id="1.10.10.10">
    <property type="entry name" value="Winged helix-like DNA-binding domain superfamily/Winged helix DNA-binding domain"/>
    <property type="match status" value="1"/>
</dbReference>
<dbReference type="InterPro" id="IPR043135">
    <property type="entry name" value="Fur_C"/>
</dbReference>
<keyword evidence="6" id="KW-0804">Transcription</keyword>
<protein>
    <submittedName>
        <fullName evidence="10">Fur family transcriptional regulator, ferric uptake regulator/Fur family transcriptional regulator, peroxide stress response regulator</fullName>
    </submittedName>
</protein>
<proteinExistence type="inferred from homology"/>
<dbReference type="AlphaFoldDB" id="A0A1H2YSQ3"/>
<comment type="cofactor">
    <cofactor evidence="8">
        <name>Mn(2+)</name>
        <dbReference type="ChEBI" id="CHEBI:29035"/>
    </cofactor>
    <cofactor evidence="8">
        <name>Fe(2+)</name>
        <dbReference type="ChEBI" id="CHEBI:29033"/>
    </cofactor>
    <text evidence="8">Binds 1 Mn(2+) or Fe(2+) ion per subunit.</text>
</comment>
<accession>A0A1H2YSQ3</accession>
<dbReference type="PROSITE" id="PS50157">
    <property type="entry name" value="ZINC_FINGER_C2H2_2"/>
    <property type="match status" value="1"/>
</dbReference>
<feature type="binding site" evidence="7">
    <location>
        <position position="134"/>
    </location>
    <ligand>
        <name>Zn(2+)</name>
        <dbReference type="ChEBI" id="CHEBI:29105"/>
    </ligand>
</feature>
<evidence type="ECO:0000256" key="7">
    <source>
        <dbReference type="PIRSR" id="PIRSR602481-1"/>
    </source>
</evidence>
<evidence type="ECO:0000256" key="3">
    <source>
        <dbReference type="ARBA" id="ARBA00022833"/>
    </source>
</evidence>
<name>A0A1H2YSQ3_ACIFE</name>
<keyword evidence="8" id="KW-0408">Iron</keyword>
<dbReference type="EMBL" id="FNOP01000012">
    <property type="protein sequence ID" value="SDX08051.1"/>
    <property type="molecule type" value="Genomic_DNA"/>
</dbReference>
<dbReference type="GO" id="GO:0003700">
    <property type="term" value="F:DNA-binding transcription factor activity"/>
    <property type="evidence" value="ECO:0007669"/>
    <property type="project" value="InterPro"/>
</dbReference>
<evidence type="ECO:0000313" key="10">
    <source>
        <dbReference type="EMBL" id="SDX08051.1"/>
    </source>
</evidence>
<keyword evidence="7" id="KW-0479">Metal-binding</keyword>
<evidence type="ECO:0000256" key="2">
    <source>
        <dbReference type="ARBA" id="ARBA00022491"/>
    </source>
</evidence>
<dbReference type="PANTHER" id="PTHR33202:SF8">
    <property type="entry name" value="PEROXIDE-RESPONSIVE REPRESSOR PERR"/>
    <property type="match status" value="1"/>
</dbReference>
<dbReference type="InterPro" id="IPR036388">
    <property type="entry name" value="WH-like_DNA-bd_sf"/>
</dbReference>
<dbReference type="PANTHER" id="PTHR33202">
    <property type="entry name" value="ZINC UPTAKE REGULATION PROTEIN"/>
    <property type="match status" value="1"/>
</dbReference>
<evidence type="ECO:0000256" key="8">
    <source>
        <dbReference type="PIRSR" id="PIRSR602481-2"/>
    </source>
</evidence>
<dbReference type="GO" id="GO:0008270">
    <property type="term" value="F:zinc ion binding"/>
    <property type="evidence" value="ECO:0007669"/>
    <property type="project" value="TreeGrafter"/>
</dbReference>
<keyword evidence="5" id="KW-0238">DNA-binding</keyword>
<dbReference type="GO" id="GO:0045892">
    <property type="term" value="P:negative regulation of DNA-templated transcription"/>
    <property type="evidence" value="ECO:0007669"/>
    <property type="project" value="TreeGrafter"/>
</dbReference>
<feature type="domain" description="C2H2-type" evidence="9">
    <location>
        <begin position="92"/>
        <end position="119"/>
    </location>
</feature>
<gene>
    <name evidence="10" type="ORF">SAMN05216495_11244</name>
</gene>
<organism evidence="10 11">
    <name type="scientific">Acidaminococcus fermentans</name>
    <dbReference type="NCBI Taxonomy" id="905"/>
    <lineage>
        <taxon>Bacteria</taxon>
        <taxon>Bacillati</taxon>
        <taxon>Bacillota</taxon>
        <taxon>Negativicutes</taxon>
        <taxon>Acidaminococcales</taxon>
        <taxon>Acidaminococcaceae</taxon>
        <taxon>Acidaminococcus</taxon>
    </lineage>
</organism>
<evidence type="ECO:0000313" key="11">
    <source>
        <dbReference type="Proteomes" id="UP000182379"/>
    </source>
</evidence>
<keyword evidence="4" id="KW-0805">Transcription regulation</keyword>
<dbReference type="GO" id="GO:0000976">
    <property type="term" value="F:transcription cis-regulatory region binding"/>
    <property type="evidence" value="ECO:0007669"/>
    <property type="project" value="TreeGrafter"/>
</dbReference>
<reference evidence="10 11" key="1">
    <citation type="submission" date="2016-10" db="EMBL/GenBank/DDBJ databases">
        <authorList>
            <person name="Varghese N."/>
            <person name="Submissions S."/>
        </authorList>
    </citation>
    <scope>NUCLEOTIDE SEQUENCE [LARGE SCALE GENOMIC DNA]</scope>
    <source>
        <strain evidence="10 11">WCC6</strain>
    </source>
</reference>
<feature type="binding site" evidence="7">
    <location>
        <position position="137"/>
    </location>
    <ligand>
        <name>Zn(2+)</name>
        <dbReference type="ChEBI" id="CHEBI:29105"/>
    </ligand>
</feature>
<dbReference type="SUPFAM" id="SSF46785">
    <property type="entry name" value="Winged helix' DNA-binding domain"/>
    <property type="match status" value="1"/>
</dbReference>
<keyword evidence="3 7" id="KW-0862">Zinc</keyword>
<feature type="binding site" evidence="8">
    <location>
        <position position="126"/>
    </location>
    <ligand>
        <name>Fe cation</name>
        <dbReference type="ChEBI" id="CHEBI:24875"/>
    </ligand>
</feature>
<evidence type="ECO:0000256" key="4">
    <source>
        <dbReference type="ARBA" id="ARBA00023015"/>
    </source>
</evidence>
<dbReference type="CDD" id="cd07153">
    <property type="entry name" value="Fur_like"/>
    <property type="match status" value="1"/>
</dbReference>
<dbReference type="InterPro" id="IPR036390">
    <property type="entry name" value="WH_DNA-bd_sf"/>
</dbReference>
<sequence length="139" mass="16312">MLSPKELSEILKAKRMKITPQRLEVYRAFTGPEEHPTATEIYEKVRQQMPTLSFATIYQSLGFFCRLHLLQTIDVGDGVMRYDVEPRPHPHFRCEQCGKVFNLDFAYHKHLDQDVAKKTGFTIRCHQTYFLGTCRECQK</sequence>
<dbReference type="GO" id="GO:1900376">
    <property type="term" value="P:regulation of secondary metabolite biosynthetic process"/>
    <property type="evidence" value="ECO:0007669"/>
    <property type="project" value="TreeGrafter"/>
</dbReference>
<feature type="binding site" evidence="7">
    <location>
        <position position="97"/>
    </location>
    <ligand>
        <name>Zn(2+)</name>
        <dbReference type="ChEBI" id="CHEBI:29105"/>
    </ligand>
</feature>
<dbReference type="Gene3D" id="3.30.1490.190">
    <property type="match status" value="1"/>
</dbReference>
<keyword evidence="2" id="KW-0678">Repressor</keyword>
<evidence type="ECO:0000256" key="6">
    <source>
        <dbReference type="ARBA" id="ARBA00023163"/>
    </source>
</evidence>
<feature type="binding site" evidence="7">
    <location>
        <position position="94"/>
    </location>
    <ligand>
        <name>Zn(2+)</name>
        <dbReference type="ChEBI" id="CHEBI:29105"/>
    </ligand>
</feature>
<evidence type="ECO:0000259" key="9">
    <source>
        <dbReference type="PROSITE" id="PS50157"/>
    </source>
</evidence>
<comment type="similarity">
    <text evidence="1">Belongs to the Fur family.</text>
</comment>
<dbReference type="InterPro" id="IPR002481">
    <property type="entry name" value="FUR"/>
</dbReference>
<dbReference type="Proteomes" id="UP000182379">
    <property type="component" value="Unassembled WGS sequence"/>
</dbReference>
<evidence type="ECO:0000256" key="1">
    <source>
        <dbReference type="ARBA" id="ARBA00007957"/>
    </source>
</evidence>
<dbReference type="InterPro" id="IPR013087">
    <property type="entry name" value="Znf_C2H2_type"/>
</dbReference>
<comment type="caution">
    <text evidence="10">The sequence shown here is derived from an EMBL/GenBank/DDBJ whole genome shotgun (WGS) entry which is preliminary data.</text>
</comment>